<keyword evidence="7 14" id="KW-0106">Calcium</keyword>
<dbReference type="GO" id="GO:0000902">
    <property type="term" value="P:cell morphogenesis"/>
    <property type="evidence" value="ECO:0007669"/>
    <property type="project" value="TreeGrafter"/>
</dbReference>
<dbReference type="FunFam" id="2.60.40.60:FF:000011">
    <property type="entry name" value="Cadherin 1"/>
    <property type="match status" value="1"/>
</dbReference>
<evidence type="ECO:0000256" key="10">
    <source>
        <dbReference type="ARBA" id="ARBA00023136"/>
    </source>
</evidence>
<protein>
    <recommendedName>
        <fullName evidence="12">Cadherin-17</fullName>
    </recommendedName>
    <alternativeName>
        <fullName evidence="13">Liver-intestine cadherin</fullName>
    </alternativeName>
</protein>
<feature type="non-terminal residue" evidence="16">
    <location>
        <position position="728"/>
    </location>
</feature>
<feature type="domain" description="Cadherin" evidence="15">
    <location>
        <begin position="314"/>
        <end position="422"/>
    </location>
</feature>
<dbReference type="Pfam" id="PF00028">
    <property type="entry name" value="Cadherin"/>
    <property type="match status" value="4"/>
</dbReference>
<keyword evidence="17" id="KW-1185">Reference proteome</keyword>
<dbReference type="PROSITE" id="PS50268">
    <property type="entry name" value="CADHERIN_2"/>
    <property type="match status" value="6"/>
</dbReference>
<dbReference type="FunFam" id="2.60.40.60:FF:000188">
    <property type="entry name" value="Cadherin 17"/>
    <property type="match status" value="1"/>
</dbReference>
<keyword evidence="10" id="KW-0472">Membrane</keyword>
<keyword evidence="6" id="KW-0677">Repeat</keyword>
<dbReference type="Proteomes" id="UP000539599">
    <property type="component" value="Unassembled WGS sequence"/>
</dbReference>
<dbReference type="AlphaFoldDB" id="A0A7L2HXT2"/>
<dbReference type="GO" id="GO:0044331">
    <property type="term" value="P:cell-cell adhesion mediated by cadherin"/>
    <property type="evidence" value="ECO:0007669"/>
    <property type="project" value="TreeGrafter"/>
</dbReference>
<evidence type="ECO:0000256" key="4">
    <source>
        <dbReference type="ARBA" id="ARBA00022723"/>
    </source>
</evidence>
<dbReference type="GO" id="GO:0016339">
    <property type="term" value="P:calcium-dependent cell-cell adhesion via plasma membrane cell adhesion molecules"/>
    <property type="evidence" value="ECO:0007669"/>
    <property type="project" value="TreeGrafter"/>
</dbReference>
<evidence type="ECO:0000256" key="5">
    <source>
        <dbReference type="ARBA" id="ARBA00022729"/>
    </source>
</evidence>
<dbReference type="GO" id="GO:0007156">
    <property type="term" value="P:homophilic cell adhesion via plasma membrane adhesion molecules"/>
    <property type="evidence" value="ECO:0007669"/>
    <property type="project" value="InterPro"/>
</dbReference>
<feature type="domain" description="Cadherin" evidence="15">
    <location>
        <begin position="100"/>
        <end position="218"/>
    </location>
</feature>
<dbReference type="InterPro" id="IPR002126">
    <property type="entry name" value="Cadherin-like_dom"/>
</dbReference>
<dbReference type="PANTHER" id="PTHR24027:SF419">
    <property type="entry name" value="CADHERIN-17"/>
    <property type="match status" value="1"/>
</dbReference>
<comment type="caution">
    <text evidence="16">The sequence shown here is derived from an EMBL/GenBank/DDBJ whole genome shotgun (WGS) entry which is preliminary data.</text>
</comment>
<dbReference type="FunFam" id="2.60.40.60:FF:000183">
    <property type="entry name" value="Cadherin 17"/>
    <property type="match status" value="1"/>
</dbReference>
<dbReference type="SMART" id="SM00112">
    <property type="entry name" value="CA"/>
    <property type="match status" value="6"/>
</dbReference>
<keyword evidence="3" id="KW-0812">Transmembrane</keyword>
<dbReference type="FunFam" id="2.60.40.60:FF:000163">
    <property type="entry name" value="Cadherin 17"/>
    <property type="match status" value="1"/>
</dbReference>
<dbReference type="InterPro" id="IPR020894">
    <property type="entry name" value="Cadherin_CS"/>
</dbReference>
<evidence type="ECO:0000256" key="11">
    <source>
        <dbReference type="ARBA" id="ARBA00023180"/>
    </source>
</evidence>
<evidence type="ECO:0000256" key="7">
    <source>
        <dbReference type="ARBA" id="ARBA00022837"/>
    </source>
</evidence>
<dbReference type="SUPFAM" id="SSF49313">
    <property type="entry name" value="Cadherin-like"/>
    <property type="match status" value="7"/>
</dbReference>
<evidence type="ECO:0000313" key="17">
    <source>
        <dbReference type="Proteomes" id="UP000539599"/>
    </source>
</evidence>
<dbReference type="FunFam" id="2.60.40.60:FF:000151">
    <property type="entry name" value="Cadherin 17"/>
    <property type="match status" value="1"/>
</dbReference>
<feature type="domain" description="Cadherin" evidence="15">
    <location>
        <begin position="642"/>
        <end position="728"/>
    </location>
</feature>
<dbReference type="GO" id="GO:0005912">
    <property type="term" value="C:adherens junction"/>
    <property type="evidence" value="ECO:0007669"/>
    <property type="project" value="TreeGrafter"/>
</dbReference>
<dbReference type="PRINTS" id="PR00205">
    <property type="entry name" value="CADHERIN"/>
</dbReference>
<sequence length="728" mass="81543">TGPLKDMNFSVPEGGGVRFIYQFTSEPPAVSFRVTGEKDGIIDIVPTTGILYLNGSLDWETKAVHRLQVESLDKKGNVVKGPYTVTIHVEDINDNPPEFDQIKYTGVVRQNSRPGKPFMYVHATDRDDPTTPHAQLTYSILHHFPNPYAEMLFQINNVTGAISPSRMGSYYLDPQKQDTFTLVVTVKDMAGMTMNAFTSSADVIITVKESLWKAPPTIRIQENSTQVYPVNISQVHSNEPDVIYDIFEKEKLARLPFSIDQNGVIYVTEPLDREEKDTYAFFVVTKDNKGELVDKPLHIHIIVEDINDNPPVCQQALTVIEVQENEDEGSNIGTLFATDMDEQGTLNSRLRFKIGSQVPAVPASNLFFIQQETGILQLTSRSLNKRIASSYSLKVLVTDGVFQTICDVQIHVIDINDQIPIFEKSDYHNVTVAESLPVGTVILEIQATDGDEPATGSSYIIYQVKEGDPNNMFIIETDSETNRGFVKIKKGLDFEAASVYNLVINATNPEPLVAGVQYNSSSLTLFKVFVTNVDEPPVFHKTVYKGEVSEDIPVNTLVMTVEAYDPEGDTVRRGTRKTHPIFGMQEKTFLQKSYLLLKGGAQKSKTTLILHLLDVNDNPPRLAMDYPPFFCHPLSGGEKAFIQAADADEQWYYSTFTFSLADDMNTRNNWEISKFNATHAYLSPKHANFEEKVYNVPVIINDNGNPPLKRKVNLEVNICKCSTEKSCF</sequence>
<evidence type="ECO:0000256" key="3">
    <source>
        <dbReference type="ARBA" id="ARBA00022692"/>
    </source>
</evidence>
<dbReference type="GO" id="GO:0045296">
    <property type="term" value="F:cadherin binding"/>
    <property type="evidence" value="ECO:0007669"/>
    <property type="project" value="TreeGrafter"/>
</dbReference>
<proteinExistence type="predicted"/>
<evidence type="ECO:0000256" key="8">
    <source>
        <dbReference type="ARBA" id="ARBA00022889"/>
    </source>
</evidence>
<evidence type="ECO:0000256" key="2">
    <source>
        <dbReference type="ARBA" id="ARBA00022475"/>
    </source>
</evidence>
<evidence type="ECO:0000256" key="13">
    <source>
        <dbReference type="ARBA" id="ARBA00083691"/>
    </source>
</evidence>
<dbReference type="GO" id="GO:0016342">
    <property type="term" value="C:catenin complex"/>
    <property type="evidence" value="ECO:0007669"/>
    <property type="project" value="TreeGrafter"/>
</dbReference>
<feature type="domain" description="Cadherin" evidence="15">
    <location>
        <begin position="6"/>
        <end position="99"/>
    </location>
</feature>
<dbReference type="GO" id="GO:0005509">
    <property type="term" value="F:calcium ion binding"/>
    <property type="evidence" value="ECO:0007669"/>
    <property type="project" value="UniProtKB-UniRule"/>
</dbReference>
<keyword evidence="5" id="KW-0732">Signal</keyword>
<comment type="subcellular location">
    <subcellularLocation>
        <location evidence="1">Cell membrane</location>
        <topology evidence="1">Single-pass type I membrane protein</topology>
    </subcellularLocation>
</comment>
<accession>A0A7L2HXT2</accession>
<dbReference type="GO" id="GO:0034332">
    <property type="term" value="P:adherens junction organization"/>
    <property type="evidence" value="ECO:0007669"/>
    <property type="project" value="TreeGrafter"/>
</dbReference>
<evidence type="ECO:0000256" key="1">
    <source>
        <dbReference type="ARBA" id="ARBA00004251"/>
    </source>
</evidence>
<evidence type="ECO:0000313" key="16">
    <source>
        <dbReference type="EMBL" id="NXR03135.1"/>
    </source>
</evidence>
<dbReference type="GO" id="GO:0007043">
    <property type="term" value="P:cell-cell junction assembly"/>
    <property type="evidence" value="ECO:0007669"/>
    <property type="project" value="TreeGrafter"/>
</dbReference>
<evidence type="ECO:0000259" key="15">
    <source>
        <dbReference type="PROSITE" id="PS50268"/>
    </source>
</evidence>
<dbReference type="PANTHER" id="PTHR24027">
    <property type="entry name" value="CADHERIN-23"/>
    <property type="match status" value="1"/>
</dbReference>
<evidence type="ECO:0000256" key="6">
    <source>
        <dbReference type="ARBA" id="ARBA00022737"/>
    </source>
</evidence>
<dbReference type="EMBL" id="VWYJ01027903">
    <property type="protein sequence ID" value="NXR03135.1"/>
    <property type="molecule type" value="Genomic_DNA"/>
</dbReference>
<dbReference type="CDD" id="cd11304">
    <property type="entry name" value="Cadherin_repeat"/>
    <property type="match status" value="6"/>
</dbReference>
<keyword evidence="11" id="KW-0325">Glycoprotein</keyword>
<evidence type="ECO:0000256" key="9">
    <source>
        <dbReference type="ARBA" id="ARBA00022989"/>
    </source>
</evidence>
<reference evidence="16 17" key="1">
    <citation type="submission" date="2019-09" db="EMBL/GenBank/DDBJ databases">
        <title>Bird 10,000 Genomes (B10K) Project - Family phase.</title>
        <authorList>
            <person name="Zhang G."/>
        </authorList>
    </citation>
    <scope>NUCLEOTIDE SEQUENCE [LARGE SCALE GENOMIC DNA]</scope>
    <source>
        <strain evidence="16">B10K-DU-011-38</strain>
        <tissue evidence="16">Muscle</tissue>
    </source>
</reference>
<dbReference type="GO" id="GO:0008013">
    <property type="term" value="F:beta-catenin binding"/>
    <property type="evidence" value="ECO:0007669"/>
    <property type="project" value="TreeGrafter"/>
</dbReference>
<evidence type="ECO:0000256" key="14">
    <source>
        <dbReference type="PROSITE-ProRule" id="PRU00043"/>
    </source>
</evidence>
<keyword evidence="2" id="KW-1003">Cell membrane</keyword>
<name>A0A7L2HXT2_SAGSE</name>
<dbReference type="InterPro" id="IPR015919">
    <property type="entry name" value="Cadherin-like_sf"/>
</dbReference>
<dbReference type="GO" id="GO:0016477">
    <property type="term" value="P:cell migration"/>
    <property type="evidence" value="ECO:0007669"/>
    <property type="project" value="TreeGrafter"/>
</dbReference>
<keyword evidence="4" id="KW-0479">Metal-binding</keyword>
<evidence type="ECO:0000256" key="12">
    <source>
        <dbReference type="ARBA" id="ARBA00069590"/>
    </source>
</evidence>
<dbReference type="PROSITE" id="PS00232">
    <property type="entry name" value="CADHERIN_1"/>
    <property type="match status" value="3"/>
</dbReference>
<gene>
    <name evidence="16" type="primary">Cdh17</name>
    <name evidence="16" type="ORF">SAGSER_R11540</name>
</gene>
<organism evidence="16 17">
    <name type="scientific">Sagittarius serpentarius</name>
    <name type="common">Secretary bird</name>
    <dbReference type="NCBI Taxonomy" id="56258"/>
    <lineage>
        <taxon>Eukaryota</taxon>
        <taxon>Metazoa</taxon>
        <taxon>Chordata</taxon>
        <taxon>Craniata</taxon>
        <taxon>Vertebrata</taxon>
        <taxon>Euteleostomi</taxon>
        <taxon>Archelosauria</taxon>
        <taxon>Archosauria</taxon>
        <taxon>Dinosauria</taxon>
        <taxon>Saurischia</taxon>
        <taxon>Theropoda</taxon>
        <taxon>Coelurosauria</taxon>
        <taxon>Aves</taxon>
        <taxon>Neognathae</taxon>
        <taxon>Neoaves</taxon>
        <taxon>Telluraves</taxon>
        <taxon>Accipitrimorphae</taxon>
        <taxon>Accipitriformes</taxon>
        <taxon>Sagittariidae</taxon>
        <taxon>Sagittarius</taxon>
    </lineage>
</organism>
<keyword evidence="9" id="KW-1133">Transmembrane helix</keyword>
<feature type="domain" description="Cadherin" evidence="15">
    <location>
        <begin position="424"/>
        <end position="539"/>
    </location>
</feature>
<dbReference type="FunFam" id="2.60.40.60:FF:000152">
    <property type="entry name" value="Cadherin 17"/>
    <property type="match status" value="1"/>
</dbReference>
<feature type="non-terminal residue" evidence="16">
    <location>
        <position position="1"/>
    </location>
</feature>
<dbReference type="InterPro" id="IPR039808">
    <property type="entry name" value="Cadherin"/>
</dbReference>
<feature type="domain" description="Cadherin" evidence="15">
    <location>
        <begin position="212"/>
        <end position="313"/>
    </location>
</feature>
<keyword evidence="8" id="KW-0130">Cell adhesion</keyword>
<dbReference type="Gene3D" id="2.60.40.60">
    <property type="entry name" value="Cadherins"/>
    <property type="match status" value="7"/>
</dbReference>